<evidence type="ECO:0000313" key="4">
    <source>
        <dbReference type="Proteomes" id="UP000318055"/>
    </source>
</evidence>
<dbReference type="KEGG" id="ssua:FPZ54_16285"/>
<evidence type="ECO:0000313" key="3">
    <source>
        <dbReference type="EMBL" id="QDX27409.1"/>
    </source>
</evidence>
<dbReference type="PROSITE" id="PS00061">
    <property type="entry name" value="ADH_SHORT"/>
    <property type="match status" value="1"/>
</dbReference>
<dbReference type="Proteomes" id="UP000318055">
    <property type="component" value="Chromosome"/>
</dbReference>
<protein>
    <submittedName>
        <fullName evidence="3">SDR family oxidoreductase</fullName>
    </submittedName>
</protein>
<dbReference type="InterPro" id="IPR020904">
    <property type="entry name" value="Sc_DH/Rdtase_CS"/>
</dbReference>
<dbReference type="InterPro" id="IPR036291">
    <property type="entry name" value="NAD(P)-bd_dom_sf"/>
</dbReference>
<keyword evidence="4" id="KW-1185">Reference proteome</keyword>
<dbReference type="OrthoDB" id="7568484at2"/>
<dbReference type="PANTHER" id="PTHR24321:SF8">
    <property type="entry name" value="ESTRADIOL 17-BETA-DEHYDROGENASE 8-RELATED"/>
    <property type="match status" value="1"/>
</dbReference>
<sequence>MSGRFEGRRILVTGASGGIGHAVVDGFRREGGWVCALGHSRPGNGDLNLAADLASDDAVADALAAMQDVGGAADIVVHSGAASVNAGIADTPSADWLRIYDVNVVGAVRLIQGCAPAMAAKGGGNFVLISSINARFATPTLAAYAASKAALDGLIRTAALDLAEQNIRVNGVAPASVDTPLLARNFDSTPDPAAARAANVGRHPLGRLGTPRDVAETVLFVASDAAGWMTGTIVELDGGAGVTRR</sequence>
<dbReference type="InterPro" id="IPR002347">
    <property type="entry name" value="SDR_fam"/>
</dbReference>
<name>A0A518RJ13_9SPHN</name>
<keyword evidence="2" id="KW-0560">Oxidoreductase</keyword>
<dbReference type="RefSeq" id="WP_145848885.1">
    <property type="nucleotide sequence ID" value="NZ_CP042239.1"/>
</dbReference>
<dbReference type="Pfam" id="PF13561">
    <property type="entry name" value="adh_short_C2"/>
    <property type="match status" value="1"/>
</dbReference>
<dbReference type="GO" id="GO:0016491">
    <property type="term" value="F:oxidoreductase activity"/>
    <property type="evidence" value="ECO:0007669"/>
    <property type="project" value="UniProtKB-KW"/>
</dbReference>
<gene>
    <name evidence="3" type="ORF">FPZ54_16285</name>
</gene>
<dbReference type="SUPFAM" id="SSF51735">
    <property type="entry name" value="NAD(P)-binding Rossmann-fold domains"/>
    <property type="match status" value="1"/>
</dbReference>
<dbReference type="EMBL" id="CP042239">
    <property type="protein sequence ID" value="QDX27409.1"/>
    <property type="molecule type" value="Genomic_DNA"/>
</dbReference>
<evidence type="ECO:0000256" key="2">
    <source>
        <dbReference type="ARBA" id="ARBA00023002"/>
    </source>
</evidence>
<organism evidence="3 4">
    <name type="scientific">Sphingomonas suaedae</name>
    <dbReference type="NCBI Taxonomy" id="2599297"/>
    <lineage>
        <taxon>Bacteria</taxon>
        <taxon>Pseudomonadati</taxon>
        <taxon>Pseudomonadota</taxon>
        <taxon>Alphaproteobacteria</taxon>
        <taxon>Sphingomonadales</taxon>
        <taxon>Sphingomonadaceae</taxon>
        <taxon>Sphingomonas</taxon>
    </lineage>
</organism>
<dbReference type="Gene3D" id="3.40.50.720">
    <property type="entry name" value="NAD(P)-binding Rossmann-like Domain"/>
    <property type="match status" value="1"/>
</dbReference>
<accession>A0A518RJ13</accession>
<dbReference type="CDD" id="cd05233">
    <property type="entry name" value="SDR_c"/>
    <property type="match status" value="1"/>
</dbReference>
<evidence type="ECO:0000256" key="1">
    <source>
        <dbReference type="ARBA" id="ARBA00006484"/>
    </source>
</evidence>
<reference evidence="3 4" key="1">
    <citation type="submission" date="2019-07" db="EMBL/GenBank/DDBJ databases">
        <title>Sphingomonas alkalisoli sp. nov., isolated from rhizosphere soil of Suaedae salsa.</title>
        <authorList>
            <person name="Zhang H."/>
            <person name="Xu L."/>
            <person name="Zhang J.-X."/>
            <person name="Sun J.-Q."/>
        </authorList>
    </citation>
    <scope>NUCLEOTIDE SEQUENCE [LARGE SCALE GENOMIC DNA]</scope>
    <source>
        <strain evidence="3 4">XS-10</strain>
    </source>
</reference>
<dbReference type="PRINTS" id="PR00081">
    <property type="entry name" value="GDHRDH"/>
</dbReference>
<dbReference type="FunFam" id="3.40.50.720:FF:000084">
    <property type="entry name" value="Short-chain dehydrogenase reductase"/>
    <property type="match status" value="1"/>
</dbReference>
<dbReference type="AlphaFoldDB" id="A0A518RJ13"/>
<dbReference type="PANTHER" id="PTHR24321">
    <property type="entry name" value="DEHYDROGENASES, SHORT CHAIN"/>
    <property type="match status" value="1"/>
</dbReference>
<proteinExistence type="inferred from homology"/>
<comment type="similarity">
    <text evidence="1">Belongs to the short-chain dehydrogenases/reductases (SDR) family.</text>
</comment>